<evidence type="ECO:0000259" key="4">
    <source>
        <dbReference type="PROSITE" id="PS50932"/>
    </source>
</evidence>
<dbReference type="PROSITE" id="PS50932">
    <property type="entry name" value="HTH_LACI_2"/>
    <property type="match status" value="1"/>
</dbReference>
<dbReference type="PANTHER" id="PTHR30146">
    <property type="entry name" value="LACI-RELATED TRANSCRIPTIONAL REPRESSOR"/>
    <property type="match status" value="1"/>
</dbReference>
<dbReference type="PANTHER" id="PTHR30146:SF109">
    <property type="entry name" value="HTH-TYPE TRANSCRIPTIONAL REGULATOR GALS"/>
    <property type="match status" value="1"/>
</dbReference>
<dbReference type="GO" id="GO:0000976">
    <property type="term" value="F:transcription cis-regulatory region binding"/>
    <property type="evidence" value="ECO:0007669"/>
    <property type="project" value="TreeGrafter"/>
</dbReference>
<reference evidence="5" key="1">
    <citation type="submission" date="2021-01" db="EMBL/GenBank/DDBJ databases">
        <title>Whole genome shotgun sequence of Planotetraspora thailandica NBRC 104271.</title>
        <authorList>
            <person name="Komaki H."/>
            <person name="Tamura T."/>
        </authorList>
    </citation>
    <scope>NUCLEOTIDE SEQUENCE</scope>
    <source>
        <strain evidence="5">NBRC 104271</strain>
    </source>
</reference>
<gene>
    <name evidence="5" type="primary">lacI_6</name>
    <name evidence="5" type="ORF">Pth03_44130</name>
</gene>
<evidence type="ECO:0000313" key="5">
    <source>
        <dbReference type="EMBL" id="GII56024.1"/>
    </source>
</evidence>
<evidence type="ECO:0000256" key="3">
    <source>
        <dbReference type="ARBA" id="ARBA00023163"/>
    </source>
</evidence>
<evidence type="ECO:0000313" key="6">
    <source>
        <dbReference type="Proteomes" id="UP000605992"/>
    </source>
</evidence>
<dbReference type="GO" id="GO:0003700">
    <property type="term" value="F:DNA-binding transcription factor activity"/>
    <property type="evidence" value="ECO:0007669"/>
    <property type="project" value="TreeGrafter"/>
</dbReference>
<keyword evidence="6" id="KW-1185">Reference proteome</keyword>
<dbReference type="Proteomes" id="UP000605992">
    <property type="component" value="Unassembled WGS sequence"/>
</dbReference>
<dbReference type="InterPro" id="IPR010982">
    <property type="entry name" value="Lambda_DNA-bd_dom_sf"/>
</dbReference>
<dbReference type="Pfam" id="PF13377">
    <property type="entry name" value="Peripla_BP_3"/>
    <property type="match status" value="1"/>
</dbReference>
<dbReference type="SUPFAM" id="SSF47413">
    <property type="entry name" value="lambda repressor-like DNA-binding domains"/>
    <property type="match status" value="1"/>
</dbReference>
<dbReference type="SUPFAM" id="SSF53822">
    <property type="entry name" value="Periplasmic binding protein-like I"/>
    <property type="match status" value="1"/>
</dbReference>
<dbReference type="InterPro" id="IPR028082">
    <property type="entry name" value="Peripla_BP_I"/>
</dbReference>
<dbReference type="RefSeq" id="WP_203946206.1">
    <property type="nucleotide sequence ID" value="NZ_BOOR01000032.1"/>
</dbReference>
<dbReference type="InterPro" id="IPR000843">
    <property type="entry name" value="HTH_LacI"/>
</dbReference>
<dbReference type="AlphaFoldDB" id="A0A8J3V8L0"/>
<dbReference type="SMART" id="SM00354">
    <property type="entry name" value="HTH_LACI"/>
    <property type="match status" value="1"/>
</dbReference>
<dbReference type="CDD" id="cd06293">
    <property type="entry name" value="PBP1_LacI-like"/>
    <property type="match status" value="1"/>
</dbReference>
<dbReference type="CDD" id="cd01392">
    <property type="entry name" value="HTH_LacI"/>
    <property type="match status" value="1"/>
</dbReference>
<comment type="caution">
    <text evidence="5">The sequence shown here is derived from an EMBL/GenBank/DDBJ whole genome shotgun (WGS) entry which is preliminary data.</text>
</comment>
<accession>A0A8J3V8L0</accession>
<evidence type="ECO:0000256" key="1">
    <source>
        <dbReference type="ARBA" id="ARBA00023015"/>
    </source>
</evidence>
<keyword evidence="1" id="KW-0805">Transcription regulation</keyword>
<sequence>MATSIKEVAQRAGVSLGTVSNVLNQPERVAEATRKRVLDAIAELGYVRNDSARQLRAGRSRQIAVVVLDVANPFFTDIVHGAESVAEEQGVMVVVCNSGENADRERRHLDLLEEQRVRGVLITPVDDSRNSRLEELVARGTPVVLVDHGSGWYSHCSVAVNDVLGGHLAGEHLLAQGHRRIAFAGGPMTIQQVADRYQGAKLVLDGVADLITITTPNLTVASGRAAASQIADMPGTKRPTAVFCANDLLALGMLQEMTRRGVQIPKEFAIVGYDDIEFAAAAAVPLSSVRQPREQLGRTATQLLLEEIQADGHHEHRQVVFQPELVVRESSSHPPRRRSRVSSSE</sequence>
<keyword evidence="3" id="KW-0804">Transcription</keyword>
<dbReference type="Gene3D" id="1.10.260.40">
    <property type="entry name" value="lambda repressor-like DNA-binding domains"/>
    <property type="match status" value="1"/>
</dbReference>
<dbReference type="InterPro" id="IPR046335">
    <property type="entry name" value="LacI/GalR-like_sensor"/>
</dbReference>
<name>A0A8J3V8L0_9ACTN</name>
<dbReference type="EMBL" id="BOOR01000032">
    <property type="protein sequence ID" value="GII56024.1"/>
    <property type="molecule type" value="Genomic_DNA"/>
</dbReference>
<protein>
    <submittedName>
        <fullName evidence="5">LacI family transcriptional regulator</fullName>
    </submittedName>
</protein>
<dbReference type="Gene3D" id="3.40.50.2300">
    <property type="match status" value="2"/>
</dbReference>
<keyword evidence="2" id="KW-0238">DNA-binding</keyword>
<dbReference type="PROSITE" id="PS00356">
    <property type="entry name" value="HTH_LACI_1"/>
    <property type="match status" value="1"/>
</dbReference>
<organism evidence="5 6">
    <name type="scientific">Planotetraspora thailandica</name>
    <dbReference type="NCBI Taxonomy" id="487172"/>
    <lineage>
        <taxon>Bacteria</taxon>
        <taxon>Bacillati</taxon>
        <taxon>Actinomycetota</taxon>
        <taxon>Actinomycetes</taxon>
        <taxon>Streptosporangiales</taxon>
        <taxon>Streptosporangiaceae</taxon>
        <taxon>Planotetraspora</taxon>
    </lineage>
</organism>
<feature type="domain" description="HTH lacI-type" evidence="4">
    <location>
        <begin position="3"/>
        <end position="57"/>
    </location>
</feature>
<evidence type="ECO:0000256" key="2">
    <source>
        <dbReference type="ARBA" id="ARBA00023125"/>
    </source>
</evidence>
<dbReference type="Pfam" id="PF00356">
    <property type="entry name" value="LacI"/>
    <property type="match status" value="1"/>
</dbReference>
<proteinExistence type="predicted"/>